<evidence type="ECO:0000256" key="12">
    <source>
        <dbReference type="RuleBase" id="RU003465"/>
    </source>
</evidence>
<organism evidence="14 15">
    <name type="scientific">Cuscuta epithymum</name>
    <dbReference type="NCBI Taxonomy" id="186058"/>
    <lineage>
        <taxon>Eukaryota</taxon>
        <taxon>Viridiplantae</taxon>
        <taxon>Streptophyta</taxon>
        <taxon>Embryophyta</taxon>
        <taxon>Tracheophyta</taxon>
        <taxon>Spermatophyta</taxon>
        <taxon>Magnoliopsida</taxon>
        <taxon>eudicotyledons</taxon>
        <taxon>Gunneridae</taxon>
        <taxon>Pentapetalae</taxon>
        <taxon>asterids</taxon>
        <taxon>lamiids</taxon>
        <taxon>Solanales</taxon>
        <taxon>Convolvulaceae</taxon>
        <taxon>Cuscuteae</taxon>
        <taxon>Cuscuta</taxon>
        <taxon>Cuscuta subgen. Cuscuta</taxon>
    </lineage>
</organism>
<dbReference type="InterPro" id="IPR036457">
    <property type="entry name" value="PPM-type-like_dom_sf"/>
</dbReference>
<evidence type="ECO:0000256" key="6">
    <source>
        <dbReference type="ARBA" id="ARBA00022801"/>
    </source>
</evidence>
<dbReference type="PROSITE" id="PS51746">
    <property type="entry name" value="PPM_2"/>
    <property type="match status" value="1"/>
</dbReference>
<dbReference type="AlphaFoldDB" id="A0AAV0DH85"/>
<dbReference type="GO" id="GO:0046872">
    <property type="term" value="F:metal ion binding"/>
    <property type="evidence" value="ECO:0007669"/>
    <property type="project" value="UniProtKB-KW"/>
</dbReference>
<comment type="cofactor">
    <cofactor evidence="1">
        <name>Mn(2+)</name>
        <dbReference type="ChEBI" id="CHEBI:29035"/>
    </cofactor>
</comment>
<dbReference type="EC" id="3.1.3.16" evidence="4"/>
<feature type="domain" description="PPM-type phosphatase" evidence="13">
    <location>
        <begin position="122"/>
        <end position="372"/>
    </location>
</feature>
<evidence type="ECO:0000256" key="1">
    <source>
        <dbReference type="ARBA" id="ARBA00001936"/>
    </source>
</evidence>
<dbReference type="PROSITE" id="PS01032">
    <property type="entry name" value="PPM_1"/>
    <property type="match status" value="1"/>
</dbReference>
<evidence type="ECO:0000256" key="11">
    <source>
        <dbReference type="ARBA" id="ARBA00048336"/>
    </source>
</evidence>
<proteinExistence type="inferred from homology"/>
<gene>
    <name evidence="14" type="ORF">CEPIT_LOCUS15654</name>
</gene>
<keyword evidence="5" id="KW-0479">Metal-binding</keyword>
<evidence type="ECO:0000256" key="3">
    <source>
        <dbReference type="ARBA" id="ARBA00006702"/>
    </source>
</evidence>
<keyword evidence="8 12" id="KW-0904">Protein phosphatase</keyword>
<dbReference type="Proteomes" id="UP001152523">
    <property type="component" value="Unassembled WGS sequence"/>
</dbReference>
<dbReference type="InterPro" id="IPR015655">
    <property type="entry name" value="PP2C"/>
</dbReference>
<protein>
    <recommendedName>
        <fullName evidence="4">protein-serine/threonine phosphatase</fullName>
        <ecNumber evidence="4">3.1.3.16</ecNumber>
    </recommendedName>
</protein>
<dbReference type="InterPro" id="IPR001932">
    <property type="entry name" value="PPM-type_phosphatase-like_dom"/>
</dbReference>
<keyword evidence="7" id="KW-0460">Magnesium</keyword>
<dbReference type="Gene3D" id="3.60.40.10">
    <property type="entry name" value="PPM-type phosphatase domain"/>
    <property type="match status" value="1"/>
</dbReference>
<comment type="catalytic activity">
    <reaction evidence="10">
        <text>O-phospho-L-seryl-[protein] + H2O = L-seryl-[protein] + phosphate</text>
        <dbReference type="Rhea" id="RHEA:20629"/>
        <dbReference type="Rhea" id="RHEA-COMP:9863"/>
        <dbReference type="Rhea" id="RHEA-COMP:11604"/>
        <dbReference type="ChEBI" id="CHEBI:15377"/>
        <dbReference type="ChEBI" id="CHEBI:29999"/>
        <dbReference type="ChEBI" id="CHEBI:43474"/>
        <dbReference type="ChEBI" id="CHEBI:83421"/>
        <dbReference type="EC" id="3.1.3.16"/>
    </reaction>
</comment>
<evidence type="ECO:0000256" key="10">
    <source>
        <dbReference type="ARBA" id="ARBA00047761"/>
    </source>
</evidence>
<evidence type="ECO:0000256" key="9">
    <source>
        <dbReference type="ARBA" id="ARBA00023211"/>
    </source>
</evidence>
<dbReference type="InterPro" id="IPR000222">
    <property type="entry name" value="PP2C_BS"/>
</dbReference>
<evidence type="ECO:0000256" key="7">
    <source>
        <dbReference type="ARBA" id="ARBA00022842"/>
    </source>
</evidence>
<evidence type="ECO:0000313" key="14">
    <source>
        <dbReference type="EMBL" id="CAH9101522.1"/>
    </source>
</evidence>
<dbReference type="GO" id="GO:0004722">
    <property type="term" value="F:protein serine/threonine phosphatase activity"/>
    <property type="evidence" value="ECO:0007669"/>
    <property type="project" value="UniProtKB-EC"/>
</dbReference>
<comment type="cofactor">
    <cofactor evidence="2">
        <name>Mg(2+)</name>
        <dbReference type="ChEBI" id="CHEBI:18420"/>
    </cofactor>
</comment>
<dbReference type="SMART" id="SM00332">
    <property type="entry name" value="PP2Cc"/>
    <property type="match status" value="1"/>
</dbReference>
<dbReference type="SUPFAM" id="SSF81606">
    <property type="entry name" value="PP2C-like"/>
    <property type="match status" value="1"/>
</dbReference>
<keyword evidence="15" id="KW-1185">Reference proteome</keyword>
<keyword evidence="6 12" id="KW-0378">Hydrolase</keyword>
<dbReference type="EMBL" id="CAMAPF010000111">
    <property type="protein sequence ID" value="CAH9101522.1"/>
    <property type="molecule type" value="Genomic_DNA"/>
</dbReference>
<dbReference type="CDD" id="cd00143">
    <property type="entry name" value="PP2Cc"/>
    <property type="match status" value="1"/>
</dbReference>
<name>A0AAV0DH85_9ASTE</name>
<dbReference type="GO" id="GO:0009738">
    <property type="term" value="P:abscisic acid-activated signaling pathway"/>
    <property type="evidence" value="ECO:0007669"/>
    <property type="project" value="UniProtKB-ARBA"/>
</dbReference>
<comment type="similarity">
    <text evidence="3 12">Belongs to the PP2C family.</text>
</comment>
<reference evidence="14" key="1">
    <citation type="submission" date="2022-07" db="EMBL/GenBank/DDBJ databases">
        <authorList>
            <person name="Macas J."/>
            <person name="Novak P."/>
            <person name="Neumann P."/>
        </authorList>
    </citation>
    <scope>NUCLEOTIDE SEQUENCE</scope>
</reference>
<accession>A0AAV0DH85</accession>
<comment type="catalytic activity">
    <reaction evidence="11">
        <text>O-phospho-L-threonyl-[protein] + H2O = L-threonyl-[protein] + phosphate</text>
        <dbReference type="Rhea" id="RHEA:47004"/>
        <dbReference type="Rhea" id="RHEA-COMP:11060"/>
        <dbReference type="Rhea" id="RHEA-COMP:11605"/>
        <dbReference type="ChEBI" id="CHEBI:15377"/>
        <dbReference type="ChEBI" id="CHEBI:30013"/>
        <dbReference type="ChEBI" id="CHEBI:43474"/>
        <dbReference type="ChEBI" id="CHEBI:61977"/>
        <dbReference type="EC" id="3.1.3.16"/>
    </reaction>
</comment>
<dbReference type="FunFam" id="3.60.40.10:FF:000044">
    <property type="entry name" value="probable protein phosphatase 2C 25"/>
    <property type="match status" value="1"/>
</dbReference>
<keyword evidence="9" id="KW-0464">Manganese</keyword>
<evidence type="ECO:0000256" key="4">
    <source>
        <dbReference type="ARBA" id="ARBA00013081"/>
    </source>
</evidence>
<evidence type="ECO:0000256" key="5">
    <source>
        <dbReference type="ARBA" id="ARBA00022723"/>
    </source>
</evidence>
<evidence type="ECO:0000313" key="15">
    <source>
        <dbReference type="Proteomes" id="UP001152523"/>
    </source>
</evidence>
<dbReference type="PANTHER" id="PTHR47992">
    <property type="entry name" value="PROTEIN PHOSPHATASE"/>
    <property type="match status" value="1"/>
</dbReference>
<evidence type="ECO:0000259" key="13">
    <source>
        <dbReference type="PROSITE" id="PS51746"/>
    </source>
</evidence>
<evidence type="ECO:0000256" key="8">
    <source>
        <dbReference type="ARBA" id="ARBA00022912"/>
    </source>
</evidence>
<evidence type="ECO:0000256" key="2">
    <source>
        <dbReference type="ARBA" id="ARBA00001946"/>
    </source>
</evidence>
<comment type="caution">
    <text evidence="14">The sequence shown here is derived from an EMBL/GenBank/DDBJ whole genome shotgun (WGS) entry which is preliminary data.</text>
</comment>
<dbReference type="SMART" id="SM00331">
    <property type="entry name" value="PP2C_SIG"/>
    <property type="match status" value="1"/>
</dbReference>
<sequence length="377" mass="41079">MPCAVVRSPVFSPSPVFSKSTASSPISRNLYVSSSLSPSNSSSVSPLRSLTLRLPTQTRNFIRNEINEDPSCSTSSTTPTPVLKRKRPAKINIPILPLNFDSCVQTPRGDDRLDEVEVEGEGYSVYCKRGKRGVMEDRYSAIVDHQDSKQVFFAIFDGHGGAAAAEFSARNMGRNIMNEVSAQSEELEKAVKEGYLTTDDEFLKQNIRGGASCVTALIHKNKLIVSNAGDCRAVISRGGVAEALTVDHRPSRESEKERVEALGGYVDCLRGVWRIQGSLAVSRGIGDSELKRWVIADPETTTTILSDPELEFLILASDGVWDKVSNQEAVDAVRSVCIGVDNPNPLSACKEIVNMALTRGSFDDISAMVIHLSHFVQ</sequence>
<dbReference type="Pfam" id="PF00481">
    <property type="entry name" value="PP2C"/>
    <property type="match status" value="1"/>
</dbReference>